<reference evidence="1" key="1">
    <citation type="journal article" date="2023" name="Int. J. Mol. Sci.">
        <title>Metagenomics Revealed a New Genus 'Candidatus Thiocaldithrix dubininis' gen. nov., sp. nov. and a New Species 'Candidatus Thiothrix putei' sp. nov. in the Family Thiotrichaceae, Some Members of Which Have Traits of Both Na+- and H+-Motive Energetics.</title>
        <authorList>
            <person name="Ravin N.V."/>
            <person name="Muntyan M.S."/>
            <person name="Smolyakov D.D."/>
            <person name="Rudenko T.S."/>
            <person name="Beletsky A.V."/>
            <person name="Mardanov A.V."/>
            <person name="Grabovich M.Y."/>
        </authorList>
    </citation>
    <scope>NUCLEOTIDE SEQUENCE</scope>
    <source>
        <strain evidence="1">GKL-02</strain>
    </source>
</reference>
<protein>
    <submittedName>
        <fullName evidence="1">Uncharacterized protein</fullName>
    </submittedName>
</protein>
<dbReference type="KEGG" id="tput:QJT81_14005"/>
<dbReference type="EMBL" id="CP124756">
    <property type="protein sequence ID" value="WGZ92936.1"/>
    <property type="molecule type" value="Genomic_DNA"/>
</dbReference>
<gene>
    <name evidence="1" type="ORF">QJT81_14005</name>
</gene>
<name>A0AA95HDP2_9GAMM</name>
<evidence type="ECO:0000313" key="1">
    <source>
        <dbReference type="EMBL" id="WGZ92936.1"/>
    </source>
</evidence>
<proteinExistence type="predicted"/>
<accession>A0AA95HDP2</accession>
<dbReference type="AlphaFoldDB" id="A0AA95HDP2"/>
<dbReference type="Proteomes" id="UP001301326">
    <property type="component" value="Chromosome"/>
</dbReference>
<sequence>MPTVNEIVLRVVVRDGENATRVIREIGNATNGMADITRQNARSTREGLDSISQQLASTRQEVIAAATSFLGLSAITHAGGYAIAAATSFESLQARLKTMTGVLKCSPRLWG</sequence>
<reference evidence="1" key="2">
    <citation type="submission" date="2023-04" db="EMBL/GenBank/DDBJ databases">
        <authorList>
            <person name="Beletskiy A.V."/>
            <person name="Mardanov A.V."/>
            <person name="Ravin N.V."/>
        </authorList>
    </citation>
    <scope>NUCLEOTIDE SEQUENCE</scope>
    <source>
        <strain evidence="1">GKL-02</strain>
    </source>
</reference>
<organism evidence="1">
    <name type="scientific">Candidatus Thiothrix putei</name>
    <dbReference type="NCBI Taxonomy" id="3080811"/>
    <lineage>
        <taxon>Bacteria</taxon>
        <taxon>Pseudomonadati</taxon>
        <taxon>Pseudomonadota</taxon>
        <taxon>Gammaproteobacteria</taxon>
        <taxon>Thiotrichales</taxon>
        <taxon>Thiotrichaceae</taxon>
        <taxon>Thiothrix</taxon>
    </lineage>
</organism>